<proteinExistence type="predicted"/>
<dbReference type="Proteomes" id="UP001461163">
    <property type="component" value="Unassembled WGS sequence"/>
</dbReference>
<dbReference type="EMBL" id="JBBMQS010000002">
    <property type="protein sequence ID" value="MEM5496426.1"/>
    <property type="molecule type" value="Genomic_DNA"/>
</dbReference>
<organism evidence="1 2">
    <name type="scientific">Paraglaciecola mesophila</name>
    <dbReference type="NCBI Taxonomy" id="197222"/>
    <lineage>
        <taxon>Bacteria</taxon>
        <taxon>Pseudomonadati</taxon>
        <taxon>Pseudomonadota</taxon>
        <taxon>Gammaproteobacteria</taxon>
        <taxon>Alteromonadales</taxon>
        <taxon>Alteromonadaceae</taxon>
        <taxon>Paraglaciecola</taxon>
    </lineage>
</organism>
<accession>A0ABU9SRB8</accession>
<sequence length="381" mass="38671">MSIIDQFSLSQFTEPNTSVLSKVENDAQSTGNETTSSSFESGTAVGAYFADILASLQGSASKFMGNDNASVITQIASTTKQDSSSGESALATAVTSGAAAANLFSSLLSGSEETAGSLVSSASLDASSTAIASGSSLISAALSADESIAKIQQQLMASLNANLFGAMLGDGTTADGTGASMSGLLAGIGTSFLDDSLSDESLATMQSNLLTSLHASLFSGLTDSATTSQTTTDETNLLTASKSAVSDAQANYSFLQNMSELSFGEDGFGLNEFFDTVNIAQHVPIVSSLYQDMTGEAMSAAASLAGGFLYGGPTGLALSAADLVVKGVTGTTVSDAIVDFDYAGTFFGDNIEASAAQEALKTKEEPIEESANAYQFVSRLF</sequence>
<name>A0ABU9SRB8_9ALTE</name>
<keyword evidence="2" id="KW-1185">Reference proteome</keyword>
<evidence type="ECO:0000313" key="1">
    <source>
        <dbReference type="EMBL" id="MEM5496426.1"/>
    </source>
</evidence>
<evidence type="ECO:0000313" key="2">
    <source>
        <dbReference type="Proteomes" id="UP001461163"/>
    </source>
</evidence>
<reference evidence="1 2" key="1">
    <citation type="submission" date="2024-03" db="EMBL/GenBank/DDBJ databases">
        <title>Community enrichment and isolation of bacterial strains for fucoidan degradation.</title>
        <authorList>
            <person name="Sichert A."/>
        </authorList>
    </citation>
    <scope>NUCLEOTIDE SEQUENCE [LARGE SCALE GENOMIC DNA]</scope>
    <source>
        <strain evidence="1 2">AS12</strain>
    </source>
</reference>
<comment type="caution">
    <text evidence="1">The sequence shown here is derived from an EMBL/GenBank/DDBJ whole genome shotgun (WGS) entry which is preliminary data.</text>
</comment>
<gene>
    <name evidence="1" type="ORF">WNY77_03340</name>
</gene>
<dbReference type="RefSeq" id="WP_342880882.1">
    <property type="nucleotide sequence ID" value="NZ_JBBMQS010000002.1"/>
</dbReference>
<protein>
    <submittedName>
        <fullName evidence="1">Uncharacterized protein</fullName>
    </submittedName>
</protein>